<dbReference type="Proteomes" id="UP000178585">
    <property type="component" value="Unassembled WGS sequence"/>
</dbReference>
<proteinExistence type="predicted"/>
<dbReference type="EMBL" id="MEWZ01000010">
    <property type="protein sequence ID" value="OGC86935.1"/>
    <property type="molecule type" value="Genomic_DNA"/>
</dbReference>
<organism evidence="1 2">
    <name type="scientific">Candidatus Adlerbacteria bacterium RIFCSPLOWO2_01_FULL_54_21b</name>
    <dbReference type="NCBI Taxonomy" id="1797245"/>
    <lineage>
        <taxon>Bacteria</taxon>
        <taxon>Candidatus Adleribacteriota</taxon>
    </lineage>
</organism>
<evidence type="ECO:0000313" key="1">
    <source>
        <dbReference type="EMBL" id="OGC86935.1"/>
    </source>
</evidence>
<accession>A0A1F4XYX9</accession>
<dbReference type="AlphaFoldDB" id="A0A1F4XYX9"/>
<evidence type="ECO:0000313" key="2">
    <source>
        <dbReference type="Proteomes" id="UP000178585"/>
    </source>
</evidence>
<comment type="caution">
    <text evidence="1">The sequence shown here is derived from an EMBL/GenBank/DDBJ whole genome shotgun (WGS) entry which is preliminary data.</text>
</comment>
<name>A0A1F4XYX9_9BACT</name>
<sequence>MPNVAMSPEVKELAEKVHANIEKGKEWYKKLAKELEEKHFGHYIVINTETGEYVVDADDVKVLDLSDEKFPNRKRYFTRIGLPNPFGRFYGG</sequence>
<gene>
    <name evidence="1" type="ORF">A2949_02405</name>
</gene>
<reference evidence="1 2" key="1">
    <citation type="journal article" date="2016" name="Nat. Commun.">
        <title>Thousands of microbial genomes shed light on interconnected biogeochemical processes in an aquifer system.</title>
        <authorList>
            <person name="Anantharaman K."/>
            <person name="Brown C.T."/>
            <person name="Hug L.A."/>
            <person name="Sharon I."/>
            <person name="Castelle C.J."/>
            <person name="Probst A.J."/>
            <person name="Thomas B.C."/>
            <person name="Singh A."/>
            <person name="Wilkins M.J."/>
            <person name="Karaoz U."/>
            <person name="Brodie E.L."/>
            <person name="Williams K.H."/>
            <person name="Hubbard S.S."/>
            <person name="Banfield J.F."/>
        </authorList>
    </citation>
    <scope>NUCLEOTIDE SEQUENCE [LARGE SCALE GENOMIC DNA]</scope>
</reference>
<protein>
    <recommendedName>
        <fullName evidence="3">DUF5678 domain-containing protein</fullName>
    </recommendedName>
</protein>
<evidence type="ECO:0008006" key="3">
    <source>
        <dbReference type="Google" id="ProtNLM"/>
    </source>
</evidence>